<comment type="similarity">
    <text evidence="3">Belongs to the PIH1 family. Kintoun subfamily.</text>
</comment>
<dbReference type="InterPro" id="IPR012981">
    <property type="entry name" value="PIH1_N"/>
</dbReference>
<dbReference type="GO" id="GO:0060285">
    <property type="term" value="P:cilium-dependent cell motility"/>
    <property type="evidence" value="ECO:0007669"/>
    <property type="project" value="UniProtKB-UniRule"/>
</dbReference>
<dbReference type="Pfam" id="PF08190">
    <property type="entry name" value="PIH1"/>
    <property type="match status" value="1"/>
</dbReference>
<dbReference type="GO" id="GO:0070286">
    <property type="term" value="P:axonemal dynein complex assembly"/>
    <property type="evidence" value="ECO:0007669"/>
    <property type="project" value="UniProtKB-UniRule"/>
</dbReference>
<comment type="subcellular location">
    <subcellularLocation>
        <location evidence="3">Cytoplasm</location>
    </subcellularLocation>
    <subcellularLocation>
        <location evidence="2">Dynein axonemal particle</location>
    </subcellularLocation>
</comment>
<dbReference type="EMBL" id="KQ257452">
    <property type="protein sequence ID" value="KND03343.1"/>
    <property type="molecule type" value="Genomic_DNA"/>
</dbReference>
<dbReference type="STRING" id="645134.A0A0L0HQJ8"/>
<evidence type="ECO:0000259" key="5">
    <source>
        <dbReference type="Pfam" id="PF08190"/>
    </source>
</evidence>
<keyword evidence="1 3" id="KW-0963">Cytoplasm</keyword>
<comment type="function">
    <text evidence="3">Required for cytoplasmic pre-assembly of axonemal dyneins, thereby playing a central role in motility in cilia and flagella. Involved in pre-assembly of dynein arm complexes in the cytoplasm before intraflagellar transport loads them for the ciliary compartment.</text>
</comment>
<evidence type="ECO:0000313" key="8">
    <source>
        <dbReference type="Proteomes" id="UP000053201"/>
    </source>
</evidence>
<accession>A0A0L0HQJ8</accession>
<dbReference type="InParanoid" id="A0A0L0HQJ8"/>
<dbReference type="Proteomes" id="UP000053201">
    <property type="component" value="Unassembled WGS sequence"/>
</dbReference>
<reference evidence="7 8" key="1">
    <citation type="submission" date="2009-08" db="EMBL/GenBank/DDBJ databases">
        <title>The Genome Sequence of Spizellomyces punctatus strain DAOM BR117.</title>
        <authorList>
            <consortium name="The Broad Institute Genome Sequencing Platform"/>
            <person name="Russ C."/>
            <person name="Cuomo C."/>
            <person name="Shea T."/>
            <person name="Young S.K."/>
            <person name="Zeng Q."/>
            <person name="Koehrsen M."/>
            <person name="Haas B."/>
            <person name="Borodovsky M."/>
            <person name="Guigo R."/>
            <person name="Alvarado L."/>
            <person name="Berlin A."/>
            <person name="Bochicchio J."/>
            <person name="Borenstein D."/>
            <person name="Chapman S."/>
            <person name="Chen Z."/>
            <person name="Engels R."/>
            <person name="Freedman E."/>
            <person name="Gellesch M."/>
            <person name="Goldberg J."/>
            <person name="Griggs A."/>
            <person name="Gujja S."/>
            <person name="Heiman D."/>
            <person name="Hepburn T."/>
            <person name="Howarth C."/>
            <person name="Jen D."/>
            <person name="Larson L."/>
            <person name="Lewis B."/>
            <person name="Mehta T."/>
            <person name="Park D."/>
            <person name="Pearson M."/>
            <person name="Roberts A."/>
            <person name="Saif S."/>
            <person name="Shenoy N."/>
            <person name="Sisk P."/>
            <person name="Stolte C."/>
            <person name="Sykes S."/>
            <person name="Thomson T."/>
            <person name="Walk T."/>
            <person name="White J."/>
            <person name="Yandava C."/>
            <person name="Burger G."/>
            <person name="Gray M.W."/>
            <person name="Holland P.W.H."/>
            <person name="King N."/>
            <person name="Lang F.B.F."/>
            <person name="Roger A.J."/>
            <person name="Ruiz-Trillo I."/>
            <person name="Lander E."/>
            <person name="Nusbaum C."/>
        </authorList>
    </citation>
    <scope>NUCLEOTIDE SEQUENCE [LARGE SCALE GENOMIC DNA]</scope>
    <source>
        <strain evidence="7 8">DAOM BR117</strain>
    </source>
</reference>
<evidence type="ECO:0000256" key="1">
    <source>
        <dbReference type="ARBA" id="ARBA00022490"/>
    </source>
</evidence>
<proteinExistence type="inferred from homology"/>
<dbReference type="eggNOG" id="KOG4356">
    <property type="taxonomic scope" value="Eukaryota"/>
</dbReference>
<name>A0A0L0HQJ8_SPIPD</name>
<feature type="region of interest" description="Disordered" evidence="4">
    <location>
        <begin position="463"/>
        <end position="489"/>
    </location>
</feature>
<dbReference type="HAMAP" id="MF_03069">
    <property type="entry name" value="Kintoun"/>
    <property type="match status" value="1"/>
</dbReference>
<dbReference type="OrthoDB" id="5135119at2759"/>
<dbReference type="PANTHER" id="PTHR22997">
    <property type="entry name" value="PIH1 DOMAIN-CONTAINING PROTEIN 1"/>
    <property type="match status" value="1"/>
</dbReference>
<keyword evidence="8" id="KW-1185">Reference proteome</keyword>
<sequence length="516" mass="57053">MAATEGRKLDITPEEYKKIEQSLKNDQFRSLFMDYMKEIADPENRKLYEAELTQLEAERGNNIRFVKPTAGYVVKTAFAQGGEKVFINICTSPEIAEAKPNTTSAVQGAGQSWSIPYSLAPSREDVDHANKKCTVYDCVFHPETYAKGVRNPKFDKLLVSTAIEGIERQFNVKLEKKYKTPKMKFKGTPSTTVIRTADPTLTPQSDTTTQFLEQLQSGVKPTSTSKPATPSKPLIQELPETRKHASAAPAAEVVPKCTIIHRGINNDYQRFTEEREKQVGARPDALVVRIELPGVSTAAQVDLNTHLQSIDLVVPQKYKLNLPLPFPVHHDHGTAKFDRTRQELVVTLPVVPPPKTSLPESDAPFEEDEVGQVPPSPTCSEQSDGWIRVKSPEELRKVDQCDGEAKGDGQDDEDALTLQGASKSEHLSAGEHSIMDEEVCDTPKDVEQENVEIDGHTAIIPAVQPNETTTPPISLDESNDSSKSQITSQVGNDIKQKAVQPVSVQFVNTLIYDLDD</sequence>
<dbReference type="OMA" id="CYINICA"/>
<evidence type="ECO:0000256" key="2">
    <source>
        <dbReference type="ARBA" id="ARBA00024190"/>
    </source>
</evidence>
<dbReference type="InterPro" id="IPR041442">
    <property type="entry name" value="PIH1D1/2/3_CS-like"/>
</dbReference>
<organism evidence="7 8">
    <name type="scientific">Spizellomyces punctatus (strain DAOM BR117)</name>
    <dbReference type="NCBI Taxonomy" id="645134"/>
    <lineage>
        <taxon>Eukaryota</taxon>
        <taxon>Fungi</taxon>
        <taxon>Fungi incertae sedis</taxon>
        <taxon>Chytridiomycota</taxon>
        <taxon>Chytridiomycota incertae sedis</taxon>
        <taxon>Chytridiomycetes</taxon>
        <taxon>Spizellomycetales</taxon>
        <taxon>Spizellomycetaceae</taxon>
        <taxon>Spizellomyces</taxon>
    </lineage>
</organism>
<protein>
    <recommendedName>
        <fullName evidence="3">Protein kintoun</fullName>
    </recommendedName>
    <alternativeName>
        <fullName evidence="3">Dynein assembly factor 2, axonemal homolog</fullName>
    </alternativeName>
</protein>
<feature type="domain" description="PIH1 N-terminal" evidence="5">
    <location>
        <begin position="39"/>
        <end position="199"/>
    </location>
</feature>
<dbReference type="AlphaFoldDB" id="A0A0L0HQJ8"/>
<feature type="compositionally biased region" description="Basic and acidic residues" evidence="4">
    <location>
        <begin position="390"/>
        <end position="409"/>
    </location>
</feature>
<evidence type="ECO:0000256" key="3">
    <source>
        <dbReference type="HAMAP-Rule" id="MF_03069"/>
    </source>
</evidence>
<dbReference type="GO" id="GO:0120293">
    <property type="term" value="C:dynein axonemal particle"/>
    <property type="evidence" value="ECO:0007669"/>
    <property type="project" value="UniProtKB-SubCell"/>
</dbReference>
<feature type="region of interest" description="Disordered" evidence="4">
    <location>
        <begin position="350"/>
        <end position="414"/>
    </location>
</feature>
<dbReference type="GeneID" id="27685976"/>
<gene>
    <name evidence="7" type="ORF">SPPG_02386</name>
</gene>
<evidence type="ECO:0000256" key="4">
    <source>
        <dbReference type="SAM" id="MobiDB-lite"/>
    </source>
</evidence>
<dbReference type="RefSeq" id="XP_016611382.1">
    <property type="nucleotide sequence ID" value="XM_016750679.1"/>
</dbReference>
<dbReference type="Pfam" id="PF18201">
    <property type="entry name" value="PIH1_CS"/>
    <property type="match status" value="1"/>
</dbReference>
<evidence type="ECO:0000259" key="6">
    <source>
        <dbReference type="Pfam" id="PF18201"/>
    </source>
</evidence>
<dbReference type="PANTHER" id="PTHR22997:SF3">
    <property type="entry name" value="PROTEIN KINTOUN"/>
    <property type="match status" value="1"/>
</dbReference>
<dbReference type="InterPro" id="IPR034727">
    <property type="entry name" value="Kintoun"/>
</dbReference>
<evidence type="ECO:0000313" key="7">
    <source>
        <dbReference type="EMBL" id="KND03343.1"/>
    </source>
</evidence>
<dbReference type="VEuPathDB" id="FungiDB:SPPG_02386"/>
<feature type="domain" description="PIH1D1/2/3 CS-like" evidence="6">
    <location>
        <begin position="258"/>
        <end position="351"/>
    </location>
</feature>
<dbReference type="InterPro" id="IPR050734">
    <property type="entry name" value="PIH1/Kintoun_subfamily"/>
</dbReference>